<gene>
    <name evidence="2" type="ORF">NKR19_g9129</name>
</gene>
<comment type="caution">
    <text evidence="2">The sequence shown here is derived from an EMBL/GenBank/DDBJ whole genome shotgun (WGS) entry which is preliminary data.</text>
</comment>
<sequence length="281" mass="30061">MSAQKVDYQAVKAWIPTQEAYEAANKQPALLTAAQRKAVAELARVNPAPMTQGVEVDDKDYISILQHFISASQSQGVTVTYSEAVPAATASPSPFWTQRLTLSLPPSTVPLIFPPKGSHPPSFSRKKDAKKYCAKLCVSHLLAAKLLVPNPSSPTTTTSLVVPATLSPKRKGVPAPPGGAVVDPRDDGVPATQRVVELCRKLGFQAPVYQLVAVAGAGSGVWDGEADFGRDALLVPAGVGRVEGVFGKQRAKEAMAEGVLGFLLREEERRERTWRLLEGDE</sequence>
<protein>
    <submittedName>
        <fullName evidence="2">Uncharacterized protein</fullName>
    </submittedName>
</protein>
<evidence type="ECO:0000313" key="2">
    <source>
        <dbReference type="EMBL" id="KAJ9133217.1"/>
    </source>
</evidence>
<evidence type="ECO:0000313" key="3">
    <source>
        <dbReference type="Proteomes" id="UP001174691"/>
    </source>
</evidence>
<accession>A0AA38RBL4</accession>
<name>A0AA38RBL4_9PEZI</name>
<dbReference type="EMBL" id="JANBVN010000206">
    <property type="protein sequence ID" value="KAJ9133217.1"/>
    <property type="molecule type" value="Genomic_DNA"/>
</dbReference>
<proteinExistence type="predicted"/>
<keyword evidence="3" id="KW-1185">Reference proteome</keyword>
<evidence type="ECO:0000256" key="1">
    <source>
        <dbReference type="SAM" id="MobiDB-lite"/>
    </source>
</evidence>
<reference evidence="2" key="1">
    <citation type="submission" date="2022-07" db="EMBL/GenBank/DDBJ databases">
        <title>Fungi with potential for degradation of polypropylene.</title>
        <authorList>
            <person name="Gostincar C."/>
        </authorList>
    </citation>
    <scope>NUCLEOTIDE SEQUENCE</scope>
    <source>
        <strain evidence="2">EXF-13287</strain>
    </source>
</reference>
<organism evidence="2 3">
    <name type="scientific">Coniochaeta hoffmannii</name>
    <dbReference type="NCBI Taxonomy" id="91930"/>
    <lineage>
        <taxon>Eukaryota</taxon>
        <taxon>Fungi</taxon>
        <taxon>Dikarya</taxon>
        <taxon>Ascomycota</taxon>
        <taxon>Pezizomycotina</taxon>
        <taxon>Sordariomycetes</taxon>
        <taxon>Sordariomycetidae</taxon>
        <taxon>Coniochaetales</taxon>
        <taxon>Coniochaetaceae</taxon>
        <taxon>Coniochaeta</taxon>
    </lineage>
</organism>
<feature type="region of interest" description="Disordered" evidence="1">
    <location>
        <begin position="168"/>
        <end position="187"/>
    </location>
</feature>
<dbReference type="Proteomes" id="UP001174691">
    <property type="component" value="Unassembled WGS sequence"/>
</dbReference>
<dbReference type="AlphaFoldDB" id="A0AA38RBL4"/>